<organism evidence="1 3">
    <name type="scientific">Medicago truncatula</name>
    <name type="common">Barrel medic</name>
    <name type="synonym">Medicago tribuloides</name>
    <dbReference type="NCBI Taxonomy" id="3880"/>
    <lineage>
        <taxon>Eukaryota</taxon>
        <taxon>Viridiplantae</taxon>
        <taxon>Streptophyta</taxon>
        <taxon>Embryophyta</taxon>
        <taxon>Tracheophyta</taxon>
        <taxon>Spermatophyta</taxon>
        <taxon>Magnoliopsida</taxon>
        <taxon>eudicotyledons</taxon>
        <taxon>Gunneridae</taxon>
        <taxon>Pentapetalae</taxon>
        <taxon>rosids</taxon>
        <taxon>fabids</taxon>
        <taxon>Fabales</taxon>
        <taxon>Fabaceae</taxon>
        <taxon>Papilionoideae</taxon>
        <taxon>50 kb inversion clade</taxon>
        <taxon>NPAAA clade</taxon>
        <taxon>Hologalegina</taxon>
        <taxon>IRL clade</taxon>
        <taxon>Trifolieae</taxon>
        <taxon>Medicago</taxon>
    </lineage>
</organism>
<keyword evidence="3" id="KW-1185">Reference proteome</keyword>
<dbReference type="Proteomes" id="UP000002051">
    <property type="component" value="Unassembled WGS sequence"/>
</dbReference>
<reference evidence="2" key="3">
    <citation type="submission" date="2015-04" db="UniProtKB">
        <authorList>
            <consortium name="EnsemblPlants"/>
        </authorList>
    </citation>
    <scope>IDENTIFICATION</scope>
    <source>
        <strain evidence="2">cv. Jemalong A17</strain>
    </source>
</reference>
<evidence type="ECO:0000313" key="3">
    <source>
        <dbReference type="Proteomes" id="UP000002051"/>
    </source>
</evidence>
<sequence>MARWIGGSLLCVQFPRLFTLVENKNATVANLFSLGLMHGGEGWRWRCRLWAWEEELLEECRTLLFDVSVFPHVSDKWVWTPDPGGGYTVSGAYDLLTNGATPSMNTHLELDRLPMKTNLAIRGVIPTSASYCVSGCDHVETAEHIFLNCTTFASLWQHVREWIGFVGVDSDNISDHFLQFTLMTGPGKAKCSFLQLIWLMCIWVVWNERNNRLFNNVVTLVPCLLDKVKLLSLGWLKANNVMFVFGTHMWWSSSLTCLGID</sequence>
<dbReference type="HOGENOM" id="CLU_082252_1_0_1"/>
<evidence type="ECO:0008006" key="4">
    <source>
        <dbReference type="Google" id="ProtNLM"/>
    </source>
</evidence>
<evidence type="ECO:0000313" key="2">
    <source>
        <dbReference type="EnsemblPlants" id="KEH24042"/>
    </source>
</evidence>
<evidence type="ECO:0000313" key="1">
    <source>
        <dbReference type="EMBL" id="KEH24042.1"/>
    </source>
</evidence>
<proteinExistence type="predicted"/>
<name>A0A072U2V2_MEDTR</name>
<dbReference type="EnsemblPlants" id="KEH24042">
    <property type="protein sequence ID" value="KEH24042"/>
    <property type="gene ID" value="MTR_7g102890"/>
</dbReference>
<dbReference type="AlphaFoldDB" id="A0A072U2V2"/>
<dbReference type="PANTHER" id="PTHR36617:SF5">
    <property type="entry name" value="OS05G0421675 PROTEIN"/>
    <property type="match status" value="1"/>
</dbReference>
<dbReference type="STRING" id="3880.A0A072U2V2"/>
<gene>
    <name evidence="1" type="ordered locus">MTR_7g102890</name>
</gene>
<reference evidence="1 3" key="1">
    <citation type="journal article" date="2011" name="Nature">
        <title>The Medicago genome provides insight into the evolution of rhizobial symbioses.</title>
        <authorList>
            <person name="Young N.D."/>
            <person name="Debelle F."/>
            <person name="Oldroyd G.E."/>
            <person name="Geurts R."/>
            <person name="Cannon S.B."/>
            <person name="Udvardi M.K."/>
            <person name="Benedito V.A."/>
            <person name="Mayer K.F."/>
            <person name="Gouzy J."/>
            <person name="Schoof H."/>
            <person name="Van de Peer Y."/>
            <person name="Proost S."/>
            <person name="Cook D.R."/>
            <person name="Meyers B.C."/>
            <person name="Spannagl M."/>
            <person name="Cheung F."/>
            <person name="De Mita S."/>
            <person name="Krishnakumar V."/>
            <person name="Gundlach H."/>
            <person name="Zhou S."/>
            <person name="Mudge J."/>
            <person name="Bharti A.K."/>
            <person name="Murray J.D."/>
            <person name="Naoumkina M.A."/>
            <person name="Rosen B."/>
            <person name="Silverstein K.A."/>
            <person name="Tang H."/>
            <person name="Rombauts S."/>
            <person name="Zhao P.X."/>
            <person name="Zhou P."/>
            <person name="Barbe V."/>
            <person name="Bardou P."/>
            <person name="Bechner M."/>
            <person name="Bellec A."/>
            <person name="Berger A."/>
            <person name="Berges H."/>
            <person name="Bidwell S."/>
            <person name="Bisseling T."/>
            <person name="Choisne N."/>
            <person name="Couloux A."/>
            <person name="Denny R."/>
            <person name="Deshpande S."/>
            <person name="Dai X."/>
            <person name="Doyle J.J."/>
            <person name="Dudez A.M."/>
            <person name="Farmer A.D."/>
            <person name="Fouteau S."/>
            <person name="Franken C."/>
            <person name="Gibelin C."/>
            <person name="Gish J."/>
            <person name="Goldstein S."/>
            <person name="Gonzalez A.J."/>
            <person name="Green P.J."/>
            <person name="Hallab A."/>
            <person name="Hartog M."/>
            <person name="Hua A."/>
            <person name="Humphray S.J."/>
            <person name="Jeong D.H."/>
            <person name="Jing Y."/>
            <person name="Jocker A."/>
            <person name="Kenton S.M."/>
            <person name="Kim D.J."/>
            <person name="Klee K."/>
            <person name="Lai H."/>
            <person name="Lang C."/>
            <person name="Lin S."/>
            <person name="Macmil S.L."/>
            <person name="Magdelenat G."/>
            <person name="Matthews L."/>
            <person name="McCorrison J."/>
            <person name="Monaghan E.L."/>
            <person name="Mun J.H."/>
            <person name="Najar F.Z."/>
            <person name="Nicholson C."/>
            <person name="Noirot C."/>
            <person name="O'Bleness M."/>
            <person name="Paule C.R."/>
            <person name="Poulain J."/>
            <person name="Prion F."/>
            <person name="Qin B."/>
            <person name="Qu C."/>
            <person name="Retzel E.F."/>
            <person name="Riddle C."/>
            <person name="Sallet E."/>
            <person name="Samain S."/>
            <person name="Samson N."/>
            <person name="Sanders I."/>
            <person name="Saurat O."/>
            <person name="Scarpelli C."/>
            <person name="Schiex T."/>
            <person name="Segurens B."/>
            <person name="Severin A.J."/>
            <person name="Sherrier D.J."/>
            <person name="Shi R."/>
            <person name="Sims S."/>
            <person name="Singer S.R."/>
            <person name="Sinharoy S."/>
            <person name="Sterck L."/>
            <person name="Viollet A."/>
            <person name="Wang B.B."/>
            <person name="Wang K."/>
            <person name="Wang M."/>
            <person name="Wang X."/>
            <person name="Warfsmann J."/>
            <person name="Weissenbach J."/>
            <person name="White D.D."/>
            <person name="White J.D."/>
            <person name="Wiley G.B."/>
            <person name="Wincker P."/>
            <person name="Xing Y."/>
            <person name="Yang L."/>
            <person name="Yao Z."/>
            <person name="Ying F."/>
            <person name="Zhai J."/>
            <person name="Zhou L."/>
            <person name="Zuber A."/>
            <person name="Denarie J."/>
            <person name="Dixon R.A."/>
            <person name="May G.D."/>
            <person name="Schwartz D.C."/>
            <person name="Rogers J."/>
            <person name="Quetier F."/>
            <person name="Town C.D."/>
            <person name="Roe B.A."/>
        </authorList>
    </citation>
    <scope>NUCLEOTIDE SEQUENCE [LARGE SCALE GENOMIC DNA]</scope>
    <source>
        <strain evidence="1">A17</strain>
        <strain evidence="2 3">cv. Jemalong A17</strain>
    </source>
</reference>
<dbReference type="PANTHER" id="PTHR36617">
    <property type="entry name" value="PROTEIN, PUTATIVE-RELATED"/>
    <property type="match status" value="1"/>
</dbReference>
<protein>
    <recommendedName>
        <fullName evidence="4">Reverse transcriptase zinc-binding domain-containing protein</fullName>
    </recommendedName>
</protein>
<accession>A0A072U2V2</accession>
<reference evidence="1 3" key="2">
    <citation type="journal article" date="2014" name="BMC Genomics">
        <title>An improved genome release (version Mt4.0) for the model legume Medicago truncatula.</title>
        <authorList>
            <person name="Tang H."/>
            <person name="Krishnakumar V."/>
            <person name="Bidwell S."/>
            <person name="Rosen B."/>
            <person name="Chan A."/>
            <person name="Zhou S."/>
            <person name="Gentzbittel L."/>
            <person name="Childs K.L."/>
            <person name="Yandell M."/>
            <person name="Gundlach H."/>
            <person name="Mayer K.F."/>
            <person name="Schwartz D.C."/>
            <person name="Town C.D."/>
        </authorList>
    </citation>
    <scope>GENOME REANNOTATION</scope>
    <source>
        <strain evidence="1">A17</strain>
        <strain evidence="2 3">cv. Jemalong A17</strain>
    </source>
</reference>
<dbReference type="EMBL" id="CM001223">
    <property type="protein sequence ID" value="KEH24042.1"/>
    <property type="molecule type" value="Genomic_DNA"/>
</dbReference>